<sequence length="112" mass="11968">MARTLSTPGPRPDPQIQNLAGLGQLIRNRRLELALRIDDAAHACGVAANVLSRLENGGPVGADRLLLILSGLGLSMLVTTKEDAIRFRPTPPAVQHGRKSGSPEPRYPDDEA</sequence>
<dbReference type="SMART" id="SM00530">
    <property type="entry name" value="HTH_XRE"/>
    <property type="match status" value="1"/>
</dbReference>
<name>A0AAW5ZMT9_RALSL</name>
<evidence type="ECO:0000313" key="4">
    <source>
        <dbReference type="Proteomes" id="UP001144050"/>
    </source>
</evidence>
<evidence type="ECO:0000256" key="1">
    <source>
        <dbReference type="SAM" id="MobiDB-lite"/>
    </source>
</evidence>
<dbReference type="InterPro" id="IPR010982">
    <property type="entry name" value="Lambda_DNA-bd_dom_sf"/>
</dbReference>
<protein>
    <submittedName>
        <fullName evidence="3">Helix-turn-helix domain-containing protein</fullName>
    </submittedName>
</protein>
<accession>A0AAW5ZMT9</accession>
<feature type="region of interest" description="Disordered" evidence="1">
    <location>
        <begin position="86"/>
        <end position="112"/>
    </location>
</feature>
<dbReference type="Gene3D" id="1.10.260.40">
    <property type="entry name" value="lambda repressor-like DNA-binding domains"/>
    <property type="match status" value="1"/>
</dbReference>
<dbReference type="InterPro" id="IPR001387">
    <property type="entry name" value="Cro/C1-type_HTH"/>
</dbReference>
<organism evidence="3 4">
    <name type="scientific">Ralstonia solanacearum</name>
    <name type="common">Pseudomonas solanacearum</name>
    <dbReference type="NCBI Taxonomy" id="305"/>
    <lineage>
        <taxon>Bacteria</taxon>
        <taxon>Pseudomonadati</taxon>
        <taxon>Pseudomonadota</taxon>
        <taxon>Betaproteobacteria</taxon>
        <taxon>Burkholderiales</taxon>
        <taxon>Burkholderiaceae</taxon>
        <taxon>Ralstonia</taxon>
        <taxon>Ralstonia solanacearum species complex</taxon>
    </lineage>
</organism>
<dbReference type="CDD" id="cd00093">
    <property type="entry name" value="HTH_XRE"/>
    <property type="match status" value="1"/>
</dbReference>
<dbReference type="AlphaFoldDB" id="A0AAW5ZMT9"/>
<gene>
    <name evidence="3" type="ORF">LBW59_11435</name>
</gene>
<comment type="caution">
    <text evidence="3">The sequence shown here is derived from an EMBL/GenBank/DDBJ whole genome shotgun (WGS) entry which is preliminary data.</text>
</comment>
<dbReference type="SUPFAM" id="SSF47413">
    <property type="entry name" value="lambda repressor-like DNA-binding domains"/>
    <property type="match status" value="1"/>
</dbReference>
<feature type="domain" description="HTH cro/C1-type" evidence="2">
    <location>
        <begin position="25"/>
        <end position="79"/>
    </location>
</feature>
<dbReference type="Pfam" id="PF01381">
    <property type="entry name" value="HTH_3"/>
    <property type="match status" value="1"/>
</dbReference>
<dbReference type="GO" id="GO:0003677">
    <property type="term" value="F:DNA binding"/>
    <property type="evidence" value="ECO:0007669"/>
    <property type="project" value="InterPro"/>
</dbReference>
<evidence type="ECO:0000259" key="2">
    <source>
        <dbReference type="SMART" id="SM00530"/>
    </source>
</evidence>
<reference evidence="3" key="1">
    <citation type="submission" date="2021-09" db="EMBL/GenBank/DDBJ databases">
        <title>Genomic analysis of Ralstonia spp.</title>
        <authorList>
            <person name="Aburjaile F."/>
            <person name="Ariute J.C."/>
            <person name="Pais A.K.L."/>
            <person name="Albuquerque G.M.R."/>
            <person name="Silva A.M.F."/>
            <person name="Brenig B."/>
            <person name="Azevedo V."/>
            <person name="Matiuzzi M."/>
            <person name="Ramos R."/>
            <person name="Goes-Neto A."/>
            <person name="Soares S."/>
            <person name="Iseppon A.M.B."/>
            <person name="Souza E."/>
            <person name="Gama M."/>
        </authorList>
    </citation>
    <scope>NUCLEOTIDE SEQUENCE</scope>
    <source>
        <strain evidence="3">CCRMRs91</strain>
    </source>
</reference>
<dbReference type="Proteomes" id="UP001144050">
    <property type="component" value="Unassembled WGS sequence"/>
</dbReference>
<proteinExistence type="predicted"/>
<dbReference type="EMBL" id="JAIVFG010000016">
    <property type="protein sequence ID" value="MDB0571381.1"/>
    <property type="molecule type" value="Genomic_DNA"/>
</dbReference>
<dbReference type="RefSeq" id="WP_013208047.1">
    <property type="nucleotide sequence ID" value="NZ_CDLW01000001.1"/>
</dbReference>
<evidence type="ECO:0000313" key="3">
    <source>
        <dbReference type="EMBL" id="MDB0571381.1"/>
    </source>
</evidence>